<gene>
    <name evidence="9" type="ORF">HS088_TW04G00385</name>
</gene>
<evidence type="ECO:0000256" key="5">
    <source>
        <dbReference type="ARBA" id="ARBA00023295"/>
    </source>
</evidence>
<dbReference type="AlphaFoldDB" id="A0A7J7DQ15"/>
<evidence type="ECO:0000313" key="9">
    <source>
        <dbReference type="EMBL" id="KAF5748431.1"/>
    </source>
</evidence>
<comment type="catalytic activity">
    <reaction evidence="1">
        <text>Hydrolysis of (1-&gt;3)-beta-D-glucosidic linkages in (1-&gt;3)-beta-D-glucans.</text>
        <dbReference type="EC" id="3.2.1.39"/>
    </reaction>
</comment>
<organism evidence="9 10">
    <name type="scientific">Tripterygium wilfordii</name>
    <name type="common">Thunder God vine</name>
    <dbReference type="NCBI Taxonomy" id="458696"/>
    <lineage>
        <taxon>Eukaryota</taxon>
        <taxon>Viridiplantae</taxon>
        <taxon>Streptophyta</taxon>
        <taxon>Embryophyta</taxon>
        <taxon>Tracheophyta</taxon>
        <taxon>Spermatophyta</taxon>
        <taxon>Magnoliopsida</taxon>
        <taxon>eudicotyledons</taxon>
        <taxon>Gunneridae</taxon>
        <taxon>Pentapetalae</taxon>
        <taxon>rosids</taxon>
        <taxon>fabids</taxon>
        <taxon>Celastrales</taxon>
        <taxon>Celastraceae</taxon>
        <taxon>Tripterygium</taxon>
    </lineage>
</organism>
<evidence type="ECO:0000256" key="6">
    <source>
        <dbReference type="ARBA" id="ARBA00033335"/>
    </source>
</evidence>
<evidence type="ECO:0000256" key="2">
    <source>
        <dbReference type="ARBA" id="ARBA00008773"/>
    </source>
</evidence>
<evidence type="ECO:0000256" key="7">
    <source>
        <dbReference type="ARBA" id="ARBA00033417"/>
    </source>
</evidence>
<dbReference type="InterPro" id="IPR000490">
    <property type="entry name" value="Glyco_hydro_17"/>
</dbReference>
<dbReference type="InterPro" id="IPR017853">
    <property type="entry name" value="GH"/>
</dbReference>
<dbReference type="GO" id="GO:0042973">
    <property type="term" value="F:glucan endo-1,3-beta-D-glucosidase activity"/>
    <property type="evidence" value="ECO:0007669"/>
    <property type="project" value="UniProtKB-EC"/>
</dbReference>
<dbReference type="Proteomes" id="UP000593562">
    <property type="component" value="Unassembled WGS sequence"/>
</dbReference>
<sequence>MSGNDLPSVPDTINLFNKYGIGKIRLYAPHPEALNALKGTEISVTVGDQKMTYQAWQQPNLPQRQVSSTAQLGPSYPPSIAAFTSTDAMKGVLQFLSQQGSPLMINVYPYYAYAAAAMYNQNFMTHVEVYRDTKDTRFLH</sequence>
<evidence type="ECO:0000256" key="3">
    <source>
        <dbReference type="ARBA" id="ARBA00012780"/>
    </source>
</evidence>
<dbReference type="Pfam" id="PF00332">
    <property type="entry name" value="Glyco_hydro_17"/>
    <property type="match status" value="1"/>
</dbReference>
<dbReference type="InterPro" id="IPR044965">
    <property type="entry name" value="Glyco_hydro_17_plant"/>
</dbReference>
<comment type="caution">
    <text evidence="9">The sequence shown here is derived from an EMBL/GenBank/DDBJ whole genome shotgun (WGS) entry which is preliminary data.</text>
</comment>
<dbReference type="EC" id="3.2.1.39" evidence="3"/>
<keyword evidence="5" id="KW-0326">Glycosidase</keyword>
<evidence type="ECO:0000256" key="4">
    <source>
        <dbReference type="ARBA" id="ARBA00022801"/>
    </source>
</evidence>
<keyword evidence="10" id="KW-1185">Reference proteome</keyword>
<evidence type="ECO:0000256" key="8">
    <source>
        <dbReference type="RuleBase" id="RU004335"/>
    </source>
</evidence>
<evidence type="ECO:0000256" key="1">
    <source>
        <dbReference type="ARBA" id="ARBA00000382"/>
    </source>
</evidence>
<dbReference type="EMBL" id="JAAARO010000004">
    <property type="protein sequence ID" value="KAF5748431.1"/>
    <property type="molecule type" value="Genomic_DNA"/>
</dbReference>
<dbReference type="InParanoid" id="A0A7J7DQ15"/>
<name>A0A7J7DQ15_TRIWF</name>
<proteinExistence type="inferred from homology"/>
<accession>A0A7J7DQ15</accession>
<reference evidence="9 10" key="1">
    <citation type="journal article" date="2020" name="Nat. Commun.">
        <title>Genome of Tripterygium wilfordii and identification of cytochrome P450 involved in triptolide biosynthesis.</title>
        <authorList>
            <person name="Tu L."/>
            <person name="Su P."/>
            <person name="Zhang Z."/>
            <person name="Gao L."/>
            <person name="Wang J."/>
            <person name="Hu T."/>
            <person name="Zhou J."/>
            <person name="Zhang Y."/>
            <person name="Zhao Y."/>
            <person name="Liu Y."/>
            <person name="Song Y."/>
            <person name="Tong Y."/>
            <person name="Lu Y."/>
            <person name="Yang J."/>
            <person name="Xu C."/>
            <person name="Jia M."/>
            <person name="Peters R.J."/>
            <person name="Huang L."/>
            <person name="Gao W."/>
        </authorList>
    </citation>
    <scope>NUCLEOTIDE SEQUENCE [LARGE SCALE GENOMIC DNA]</scope>
    <source>
        <strain evidence="10">cv. XIE 37</strain>
        <tissue evidence="9">Leaf</tissue>
    </source>
</reference>
<keyword evidence="4" id="KW-0378">Hydrolase</keyword>
<dbReference type="GO" id="GO:0005975">
    <property type="term" value="P:carbohydrate metabolic process"/>
    <property type="evidence" value="ECO:0007669"/>
    <property type="project" value="InterPro"/>
</dbReference>
<comment type="similarity">
    <text evidence="2 8">Belongs to the glycosyl hydrolase 17 family.</text>
</comment>
<dbReference type="SUPFAM" id="SSF51445">
    <property type="entry name" value="(Trans)glycosidases"/>
    <property type="match status" value="1"/>
</dbReference>
<evidence type="ECO:0000313" key="10">
    <source>
        <dbReference type="Proteomes" id="UP000593562"/>
    </source>
</evidence>
<dbReference type="Gene3D" id="3.20.20.80">
    <property type="entry name" value="Glycosidases"/>
    <property type="match status" value="1"/>
</dbReference>
<dbReference type="PANTHER" id="PTHR32227">
    <property type="entry name" value="GLUCAN ENDO-1,3-BETA-GLUCOSIDASE BG1-RELATED-RELATED"/>
    <property type="match status" value="1"/>
</dbReference>
<protein>
    <recommendedName>
        <fullName evidence="3">glucan endo-1,3-beta-D-glucosidase</fullName>
        <ecNumber evidence="3">3.2.1.39</ecNumber>
    </recommendedName>
    <alternativeName>
        <fullName evidence="6">(1-&gt;3)-beta-glucan endohydrolase</fullName>
    </alternativeName>
    <alternativeName>
        <fullName evidence="7">Beta-1,3-endoglucanase</fullName>
    </alternativeName>
</protein>